<comment type="caution">
    <text evidence="4">The sequence shown here is derived from an EMBL/GenBank/DDBJ whole genome shotgun (WGS) entry which is preliminary data.</text>
</comment>
<dbReference type="Pfam" id="PF00059">
    <property type="entry name" value="Lectin_C"/>
    <property type="match status" value="1"/>
</dbReference>
<evidence type="ECO:0000256" key="1">
    <source>
        <dbReference type="SAM" id="MobiDB-lite"/>
    </source>
</evidence>
<name>A0ABQ9ZTB6_9CRUS</name>
<feature type="chain" id="PRO_5045632641" description="C-type lectin domain-containing protein" evidence="2">
    <location>
        <begin position="21"/>
        <end position="279"/>
    </location>
</feature>
<evidence type="ECO:0000259" key="3">
    <source>
        <dbReference type="PROSITE" id="PS50041"/>
    </source>
</evidence>
<dbReference type="Gene3D" id="3.10.100.10">
    <property type="entry name" value="Mannose-Binding Protein A, subunit A"/>
    <property type="match status" value="1"/>
</dbReference>
<organism evidence="4 5">
    <name type="scientific">Daphnia magna</name>
    <dbReference type="NCBI Taxonomy" id="35525"/>
    <lineage>
        <taxon>Eukaryota</taxon>
        <taxon>Metazoa</taxon>
        <taxon>Ecdysozoa</taxon>
        <taxon>Arthropoda</taxon>
        <taxon>Crustacea</taxon>
        <taxon>Branchiopoda</taxon>
        <taxon>Diplostraca</taxon>
        <taxon>Cladocera</taxon>
        <taxon>Anomopoda</taxon>
        <taxon>Daphniidae</taxon>
        <taxon>Daphnia</taxon>
    </lineage>
</organism>
<dbReference type="InterPro" id="IPR001304">
    <property type="entry name" value="C-type_lectin-like"/>
</dbReference>
<dbReference type="SUPFAM" id="SSF56436">
    <property type="entry name" value="C-type lectin-like"/>
    <property type="match status" value="1"/>
</dbReference>
<dbReference type="EMBL" id="JAOYFB010000005">
    <property type="protein sequence ID" value="KAK4015986.1"/>
    <property type="molecule type" value="Genomic_DNA"/>
</dbReference>
<proteinExistence type="predicted"/>
<feature type="domain" description="C-type lectin" evidence="3">
    <location>
        <begin position="53"/>
        <end position="180"/>
    </location>
</feature>
<accession>A0ABQ9ZTB6</accession>
<feature type="signal peptide" evidence="2">
    <location>
        <begin position="1"/>
        <end position="20"/>
    </location>
</feature>
<reference evidence="4 5" key="1">
    <citation type="journal article" date="2023" name="Nucleic Acids Res.">
        <title>The hologenome of Daphnia magna reveals possible DNA methylation and microbiome-mediated evolution of the host genome.</title>
        <authorList>
            <person name="Chaturvedi A."/>
            <person name="Li X."/>
            <person name="Dhandapani V."/>
            <person name="Marshall H."/>
            <person name="Kissane S."/>
            <person name="Cuenca-Cambronero M."/>
            <person name="Asole G."/>
            <person name="Calvet F."/>
            <person name="Ruiz-Romero M."/>
            <person name="Marangio P."/>
            <person name="Guigo R."/>
            <person name="Rago D."/>
            <person name="Mirbahai L."/>
            <person name="Eastwood N."/>
            <person name="Colbourne J.K."/>
            <person name="Zhou J."/>
            <person name="Mallon E."/>
            <person name="Orsini L."/>
        </authorList>
    </citation>
    <scope>NUCLEOTIDE SEQUENCE [LARGE SCALE GENOMIC DNA]</scope>
    <source>
        <strain evidence="4">LRV0_1</strain>
    </source>
</reference>
<evidence type="ECO:0000313" key="5">
    <source>
        <dbReference type="Proteomes" id="UP001234178"/>
    </source>
</evidence>
<gene>
    <name evidence="4" type="ORF">OUZ56_030950</name>
</gene>
<dbReference type="PROSITE" id="PS50041">
    <property type="entry name" value="C_TYPE_LECTIN_2"/>
    <property type="match status" value="1"/>
</dbReference>
<feature type="compositionally biased region" description="Low complexity" evidence="1">
    <location>
        <begin position="189"/>
        <end position="273"/>
    </location>
</feature>
<dbReference type="SMART" id="SM00034">
    <property type="entry name" value="CLECT"/>
    <property type="match status" value="1"/>
</dbReference>
<keyword evidence="2" id="KW-0732">Signal</keyword>
<dbReference type="Proteomes" id="UP001234178">
    <property type="component" value="Unassembled WGS sequence"/>
</dbReference>
<keyword evidence="5" id="KW-1185">Reference proteome</keyword>
<protein>
    <recommendedName>
        <fullName evidence="3">C-type lectin domain-containing protein</fullName>
    </recommendedName>
</protein>
<dbReference type="InterPro" id="IPR016186">
    <property type="entry name" value="C-type_lectin-like/link_sf"/>
</dbReference>
<evidence type="ECO:0000313" key="4">
    <source>
        <dbReference type="EMBL" id="KAK4015986.1"/>
    </source>
</evidence>
<evidence type="ECO:0000256" key="2">
    <source>
        <dbReference type="SAM" id="SignalP"/>
    </source>
</evidence>
<dbReference type="InterPro" id="IPR016187">
    <property type="entry name" value="CTDL_fold"/>
</dbReference>
<dbReference type="CDD" id="cd00037">
    <property type="entry name" value="CLECT"/>
    <property type="match status" value="1"/>
</dbReference>
<sequence>MKNNLTQLYLLGITLVVCWGRNVPTSFSEAKAKVNCPSFLQDDPLVPCWTLGPNAKCYCFSRTKRLDWRRANEFCRGGGTTLLSLETYEEDMLISQHIKGTSSPELLNDYYWTSGRYSQEGNKRWEWAATEPFQPMTYTNWYPGSPSNNAPGSYAYVNYLFDNGIWFDMTNTTSILFICESIDGSMTTTERITTDGTTEATTTESITTDSPTTDSPTTDSPTTDSRTTNSPTTDSPTTDSPTTDSPTTESPTTESPTTDSPTTDSPTTDSPTTAIVWSN</sequence>
<feature type="region of interest" description="Disordered" evidence="1">
    <location>
        <begin position="189"/>
        <end position="279"/>
    </location>
</feature>